<evidence type="ECO:0000313" key="2">
    <source>
        <dbReference type="Proteomes" id="UP000185024"/>
    </source>
</evidence>
<dbReference type="SUPFAM" id="SSF53098">
    <property type="entry name" value="Ribonuclease H-like"/>
    <property type="match status" value="1"/>
</dbReference>
<reference evidence="1 2" key="1">
    <citation type="submission" date="2016-11" db="EMBL/GenBank/DDBJ databases">
        <authorList>
            <person name="Jaros S."/>
            <person name="Januszkiewicz K."/>
            <person name="Wedrychowicz H."/>
        </authorList>
    </citation>
    <scope>NUCLEOTIDE SEQUENCE [LARGE SCALE GENOMIC DNA]</scope>
    <source>
        <strain evidence="1 2">ACAM 239</strain>
    </source>
</reference>
<gene>
    <name evidence="1" type="ORF">SAMN05878438_1986</name>
</gene>
<dbReference type="AlphaFoldDB" id="A0A1N6D6X6"/>
<proteinExistence type="predicted"/>
<protein>
    <recommendedName>
        <fullName evidence="3">Transposase DDE domain-containing protein</fullName>
    </recommendedName>
</protein>
<dbReference type="EMBL" id="FSQX01000001">
    <property type="protein sequence ID" value="SIN66456.1"/>
    <property type="molecule type" value="Genomic_DNA"/>
</dbReference>
<name>A0A1N6D6X6_9GAMM</name>
<sequence>MRPTWRTFSRYEIFHAFSLAYLDRWACEEGYRFTKQGFDLEGVQARRFTTLQNLVALASLAWALLAAYQDRAPELVRHAQRQKRHHRLIFPFYSLQRGWQRLFAQGRSVFYPLWRRAPDAEARIPDLFTSSGGLCR</sequence>
<accession>A0A1N6D6X6</accession>
<dbReference type="RefSeq" id="WP_074210351.1">
    <property type="nucleotide sequence ID" value="NZ_FSQX01000001.1"/>
</dbReference>
<organism evidence="1 2">
    <name type="scientific">Vreelandella aquamarina</name>
    <dbReference type="NCBI Taxonomy" id="77097"/>
    <lineage>
        <taxon>Bacteria</taxon>
        <taxon>Pseudomonadati</taxon>
        <taxon>Pseudomonadota</taxon>
        <taxon>Gammaproteobacteria</taxon>
        <taxon>Oceanospirillales</taxon>
        <taxon>Halomonadaceae</taxon>
        <taxon>Vreelandella</taxon>
    </lineage>
</organism>
<dbReference type="InterPro" id="IPR012337">
    <property type="entry name" value="RNaseH-like_sf"/>
</dbReference>
<evidence type="ECO:0000313" key="1">
    <source>
        <dbReference type="EMBL" id="SIN66456.1"/>
    </source>
</evidence>
<dbReference type="Proteomes" id="UP000185024">
    <property type="component" value="Unassembled WGS sequence"/>
</dbReference>
<evidence type="ECO:0008006" key="3">
    <source>
        <dbReference type="Google" id="ProtNLM"/>
    </source>
</evidence>